<dbReference type="Proteomes" id="UP000293550">
    <property type="component" value="Unassembled WGS sequence"/>
</dbReference>
<accession>A0A4V2DZY4</accession>
<dbReference type="GO" id="GO:0003677">
    <property type="term" value="F:DNA binding"/>
    <property type="evidence" value="ECO:0007669"/>
    <property type="project" value="InterPro"/>
</dbReference>
<name>A0A4V2DZY4_9PROT</name>
<dbReference type="InterPro" id="IPR036768">
    <property type="entry name" value="PolIII_chi_sf"/>
</dbReference>
<dbReference type="GO" id="GO:0006260">
    <property type="term" value="P:DNA replication"/>
    <property type="evidence" value="ECO:0007669"/>
    <property type="project" value="InterPro"/>
</dbReference>
<dbReference type="Pfam" id="PF04364">
    <property type="entry name" value="DNA_pol3_chi"/>
    <property type="match status" value="1"/>
</dbReference>
<dbReference type="EMBL" id="SCFB01000004">
    <property type="protein sequence ID" value="RZI46667.1"/>
    <property type="molecule type" value="Genomic_DNA"/>
</dbReference>
<dbReference type="SUPFAM" id="SSF102400">
    <property type="entry name" value="DNA polymerase III chi subunit"/>
    <property type="match status" value="1"/>
</dbReference>
<evidence type="ECO:0000313" key="2">
    <source>
        <dbReference type="Proteomes" id="UP000293550"/>
    </source>
</evidence>
<dbReference type="RefSeq" id="WP_130153763.1">
    <property type="nucleotide sequence ID" value="NZ_SCFB01000004.1"/>
</dbReference>
<dbReference type="GO" id="GO:0032298">
    <property type="term" value="P:positive regulation of DNA-templated DNA replication initiation"/>
    <property type="evidence" value="ECO:0007669"/>
    <property type="project" value="TreeGrafter"/>
</dbReference>
<dbReference type="PANTHER" id="PTHR38767">
    <property type="entry name" value="DNA POLYMERASE III SUBUNIT CHI"/>
    <property type="match status" value="1"/>
</dbReference>
<gene>
    <name evidence="1" type="ORF">EQU50_03530</name>
</gene>
<proteinExistence type="predicted"/>
<dbReference type="AlphaFoldDB" id="A0A4V2DZY4"/>
<dbReference type="GO" id="GO:0003887">
    <property type="term" value="F:DNA-directed DNA polymerase activity"/>
    <property type="evidence" value="ECO:0007669"/>
    <property type="project" value="InterPro"/>
</dbReference>
<reference evidence="1 2" key="1">
    <citation type="submission" date="2018-10" db="EMBL/GenBank/DDBJ databases">
        <title>An updated phylogeny of the Alphaproteobacteria reveals that the parasitic Rickettsiales and Holosporales have independent origins.</title>
        <authorList>
            <person name="Munoz-Gomez S.A."/>
            <person name="Hess S."/>
            <person name="Burger G."/>
            <person name="Lang B.F."/>
            <person name="Susko E."/>
            <person name="Slamovits C.H."/>
            <person name="Roger A.J."/>
        </authorList>
    </citation>
    <scope>NUCLEOTIDE SEQUENCE [LARGE SCALE GENOMIC DNA]</scope>
    <source>
        <strain evidence="1">HOLO01</strain>
    </source>
</reference>
<keyword evidence="2" id="KW-1185">Reference proteome</keyword>
<dbReference type="OrthoDB" id="9795973at2"/>
<comment type="caution">
    <text evidence="1">The sequence shown here is derived from an EMBL/GenBank/DDBJ whole genome shotgun (WGS) entry which is preliminary data.</text>
</comment>
<sequence>MDIVFYQLTATSMEKTLPKLLEKAYDAGQRAVVLVDSEERLAVLNASLWTYSTLAFLPHGCEKDSAGNADRQPIWLTTRFENPNQADVLVITSGETVTRDDLGFQKCLDIFDGNNQDTLDQARLRAQSYQEKGHTCTYWRQTLQGQWENLRL</sequence>
<dbReference type="InterPro" id="IPR007459">
    <property type="entry name" value="DNA_pol3_chi"/>
</dbReference>
<dbReference type="NCBIfam" id="NF004347">
    <property type="entry name" value="PRK05728.1-4"/>
    <property type="match status" value="1"/>
</dbReference>
<dbReference type="Gene3D" id="3.40.50.10110">
    <property type="entry name" value="DNA polymerase III subunit chi"/>
    <property type="match status" value="1"/>
</dbReference>
<protein>
    <submittedName>
        <fullName evidence="1">DNA polymerase III subunit chi</fullName>
    </submittedName>
</protein>
<evidence type="ECO:0000313" key="1">
    <source>
        <dbReference type="EMBL" id="RZI46667.1"/>
    </source>
</evidence>
<organism evidence="1 2">
    <name type="scientific">Candidatus Finniella inopinata</name>
    <dbReference type="NCBI Taxonomy" id="1696036"/>
    <lineage>
        <taxon>Bacteria</taxon>
        <taxon>Pseudomonadati</taxon>
        <taxon>Pseudomonadota</taxon>
        <taxon>Alphaproteobacteria</taxon>
        <taxon>Holosporales</taxon>
        <taxon>Candidatus Paracaedibacteraceae</taxon>
        <taxon>Candidatus Finniella</taxon>
    </lineage>
</organism>
<dbReference type="PANTHER" id="PTHR38767:SF1">
    <property type="entry name" value="DNA POLYMERASE III SUBUNIT CHI"/>
    <property type="match status" value="1"/>
</dbReference>